<feature type="compositionally biased region" description="Low complexity" evidence="2">
    <location>
        <begin position="17"/>
        <end position="30"/>
    </location>
</feature>
<organism evidence="3 4">
    <name type="scientific">Agrocybe chaxingu</name>
    <dbReference type="NCBI Taxonomy" id="84603"/>
    <lineage>
        <taxon>Eukaryota</taxon>
        <taxon>Fungi</taxon>
        <taxon>Dikarya</taxon>
        <taxon>Basidiomycota</taxon>
        <taxon>Agaricomycotina</taxon>
        <taxon>Agaricomycetes</taxon>
        <taxon>Agaricomycetidae</taxon>
        <taxon>Agaricales</taxon>
        <taxon>Agaricineae</taxon>
        <taxon>Strophariaceae</taxon>
        <taxon>Agrocybe</taxon>
    </lineage>
</organism>
<evidence type="ECO:0000256" key="2">
    <source>
        <dbReference type="SAM" id="MobiDB-lite"/>
    </source>
</evidence>
<evidence type="ECO:0000313" key="3">
    <source>
        <dbReference type="EMBL" id="KAJ3494992.1"/>
    </source>
</evidence>
<evidence type="ECO:0000256" key="1">
    <source>
        <dbReference type="SAM" id="Coils"/>
    </source>
</evidence>
<comment type="caution">
    <text evidence="3">The sequence shown here is derived from an EMBL/GenBank/DDBJ whole genome shotgun (WGS) entry which is preliminary data.</text>
</comment>
<dbReference type="EMBL" id="JANKHO010002073">
    <property type="protein sequence ID" value="KAJ3494992.1"/>
    <property type="molecule type" value="Genomic_DNA"/>
</dbReference>
<dbReference type="OrthoDB" id="2755069at2759"/>
<name>A0A9W8JR98_9AGAR</name>
<keyword evidence="4" id="KW-1185">Reference proteome</keyword>
<reference evidence="3" key="1">
    <citation type="submission" date="2022-07" db="EMBL/GenBank/DDBJ databases">
        <title>Genome Sequence of Agrocybe chaxingu.</title>
        <authorList>
            <person name="Buettner E."/>
        </authorList>
    </citation>
    <scope>NUCLEOTIDE SEQUENCE</scope>
    <source>
        <strain evidence="3">MP-N11</strain>
    </source>
</reference>
<keyword evidence="1" id="KW-0175">Coiled coil</keyword>
<feature type="compositionally biased region" description="Basic residues" evidence="2">
    <location>
        <begin position="271"/>
        <end position="287"/>
    </location>
</feature>
<accession>A0A9W8JR98</accession>
<feature type="coiled-coil region" evidence="1">
    <location>
        <begin position="61"/>
        <end position="114"/>
    </location>
</feature>
<proteinExistence type="predicted"/>
<evidence type="ECO:0000313" key="4">
    <source>
        <dbReference type="Proteomes" id="UP001148786"/>
    </source>
</evidence>
<feature type="region of interest" description="Disordered" evidence="2">
    <location>
        <begin position="249"/>
        <end position="314"/>
    </location>
</feature>
<feature type="compositionally biased region" description="Acidic residues" evidence="2">
    <location>
        <begin position="291"/>
        <end position="300"/>
    </location>
</feature>
<dbReference type="Proteomes" id="UP001148786">
    <property type="component" value="Unassembled WGS sequence"/>
</dbReference>
<feature type="region of interest" description="Disordered" evidence="2">
    <location>
        <begin position="1"/>
        <end position="50"/>
    </location>
</feature>
<gene>
    <name evidence="3" type="ORF">NLJ89_g10700</name>
</gene>
<sequence>MAPHTSTPAPKSVGCHTSTSSTIAKSSSLSPLGQREGNKQPGAAPAGSNSTLVFSAIMERVKEMEDQVKEFVRKENEVDEAEEALEQAKWEEKYEELQKKMEEDRQLIASLRACFPNTEISDFGPNANEVLETMTVRPKGTAGKDFSIQIAMGLAGSNKKGAKYTAILRSLRDLVLQSRINWELPWSQIPASEKSKLFQVARERHPVLKRYMNDWATEEIVKRYMKNKRAHHYASGWLEVPEKYQYLKENSSKRDPNGSRVKRAKAELAAKKSRKATRAAEKKGRKNSRMEDEDVEVSQGEEDRGNEEVDVEME</sequence>
<dbReference type="AlphaFoldDB" id="A0A9W8JR98"/>
<protein>
    <submittedName>
        <fullName evidence="3">Uncharacterized protein</fullName>
    </submittedName>
</protein>